<evidence type="ECO:0000259" key="2">
    <source>
        <dbReference type="PROSITE" id="PS50943"/>
    </source>
</evidence>
<accession>A0ABV8L4L6</accession>
<dbReference type="EMBL" id="JBHSBA010000005">
    <property type="protein sequence ID" value="MFC4125481.1"/>
    <property type="molecule type" value="Genomic_DNA"/>
</dbReference>
<proteinExistence type="predicted"/>
<dbReference type="InterPro" id="IPR001387">
    <property type="entry name" value="Cro/C1-type_HTH"/>
</dbReference>
<dbReference type="Gene3D" id="1.10.260.40">
    <property type="entry name" value="lambda repressor-like DNA-binding domains"/>
    <property type="match status" value="1"/>
</dbReference>
<dbReference type="Proteomes" id="UP001595767">
    <property type="component" value="Unassembled WGS sequence"/>
</dbReference>
<protein>
    <submittedName>
        <fullName evidence="3">Helix-turn-helix domain-containing protein</fullName>
    </submittedName>
</protein>
<name>A0ABV8L4L6_9NOCA</name>
<dbReference type="RefSeq" id="WP_378549609.1">
    <property type="nucleotide sequence ID" value="NZ_JBHSBA010000005.1"/>
</dbReference>
<dbReference type="PROSITE" id="PS50943">
    <property type="entry name" value="HTH_CROC1"/>
    <property type="match status" value="1"/>
</dbReference>
<evidence type="ECO:0000313" key="4">
    <source>
        <dbReference type="Proteomes" id="UP001595767"/>
    </source>
</evidence>
<reference evidence="4" key="1">
    <citation type="journal article" date="2019" name="Int. J. Syst. Evol. Microbiol.">
        <title>The Global Catalogue of Microorganisms (GCM) 10K type strain sequencing project: providing services to taxonomists for standard genome sequencing and annotation.</title>
        <authorList>
            <consortium name="The Broad Institute Genomics Platform"/>
            <consortium name="The Broad Institute Genome Sequencing Center for Infectious Disease"/>
            <person name="Wu L."/>
            <person name="Ma J."/>
        </authorList>
    </citation>
    <scope>NUCLEOTIDE SEQUENCE [LARGE SCALE GENOMIC DNA]</scope>
    <source>
        <strain evidence="4">CGMCC 4.7204</strain>
    </source>
</reference>
<dbReference type="CDD" id="cd00093">
    <property type="entry name" value="HTH_XRE"/>
    <property type="match status" value="1"/>
</dbReference>
<organism evidence="3 4">
    <name type="scientific">Nocardia rhizosphaerae</name>
    <dbReference type="NCBI Taxonomy" id="1691571"/>
    <lineage>
        <taxon>Bacteria</taxon>
        <taxon>Bacillati</taxon>
        <taxon>Actinomycetota</taxon>
        <taxon>Actinomycetes</taxon>
        <taxon>Mycobacteriales</taxon>
        <taxon>Nocardiaceae</taxon>
        <taxon>Nocardia</taxon>
    </lineage>
</organism>
<dbReference type="InterPro" id="IPR010982">
    <property type="entry name" value="Lambda_DNA-bd_dom_sf"/>
</dbReference>
<evidence type="ECO:0000256" key="1">
    <source>
        <dbReference type="SAM" id="MobiDB-lite"/>
    </source>
</evidence>
<dbReference type="SUPFAM" id="SSF47413">
    <property type="entry name" value="lambda repressor-like DNA-binding domains"/>
    <property type="match status" value="1"/>
</dbReference>
<sequence length="62" mass="6675">MSDPGPLAEFGRALADRRHQLGLAQLDLADLADVGVSTVHNLESGRRSPPLDVTLRSWTHSA</sequence>
<feature type="region of interest" description="Disordered" evidence="1">
    <location>
        <begin position="41"/>
        <end position="62"/>
    </location>
</feature>
<evidence type="ECO:0000313" key="3">
    <source>
        <dbReference type="EMBL" id="MFC4125481.1"/>
    </source>
</evidence>
<comment type="caution">
    <text evidence="3">The sequence shown here is derived from an EMBL/GenBank/DDBJ whole genome shotgun (WGS) entry which is preliminary data.</text>
</comment>
<keyword evidence="4" id="KW-1185">Reference proteome</keyword>
<dbReference type="Pfam" id="PF13560">
    <property type="entry name" value="HTH_31"/>
    <property type="match status" value="1"/>
</dbReference>
<feature type="domain" description="HTH cro/C1-type" evidence="2">
    <location>
        <begin position="14"/>
        <end position="53"/>
    </location>
</feature>
<gene>
    <name evidence="3" type="ORF">ACFOW8_11130</name>
</gene>